<keyword evidence="3" id="KW-1185">Reference proteome</keyword>
<reference evidence="2" key="1">
    <citation type="submission" date="2021-04" db="EMBL/GenBank/DDBJ databases">
        <title>Pseudonocardia sp. nov., isolated from sandy soil of mangrove forest.</title>
        <authorList>
            <person name="Zan Z."/>
            <person name="Huang R."/>
            <person name="Liu W."/>
        </authorList>
    </citation>
    <scope>NUCLEOTIDE SEQUENCE</scope>
    <source>
        <strain evidence="2">S2-4</strain>
    </source>
</reference>
<dbReference type="Gene3D" id="3.50.50.60">
    <property type="entry name" value="FAD/NAD(P)-binding domain"/>
    <property type="match status" value="1"/>
</dbReference>
<proteinExistence type="predicted"/>
<name>A0ABT1A7W5_9PSEU</name>
<dbReference type="EMBL" id="JAGSOV010000061">
    <property type="protein sequence ID" value="MCO1659016.1"/>
    <property type="molecule type" value="Genomic_DNA"/>
</dbReference>
<evidence type="ECO:0000313" key="3">
    <source>
        <dbReference type="Proteomes" id="UP001165283"/>
    </source>
</evidence>
<sequence>MQPRTLEVFDDLGPAGAALAAGRSDHHLRLYAGGTLAADLAAPARPPRPGVPYPNLLVLPQWRTEELLRDRLAELGGAVEAGRSCGAATSATAARLRPRSRCGPTCASCTRPRSSPRCDRRQVSPARWGPP</sequence>
<organism evidence="2 3">
    <name type="scientific">Pseudonocardia humida</name>
    <dbReference type="NCBI Taxonomy" id="2800819"/>
    <lineage>
        <taxon>Bacteria</taxon>
        <taxon>Bacillati</taxon>
        <taxon>Actinomycetota</taxon>
        <taxon>Actinomycetes</taxon>
        <taxon>Pseudonocardiales</taxon>
        <taxon>Pseudonocardiaceae</taxon>
        <taxon>Pseudonocardia</taxon>
    </lineage>
</organism>
<gene>
    <name evidence="2" type="ORF">KDL28_28495</name>
</gene>
<dbReference type="InterPro" id="IPR036188">
    <property type="entry name" value="FAD/NAD-bd_sf"/>
</dbReference>
<accession>A0ABT1A7W5</accession>
<comment type="caution">
    <text evidence="2">The sequence shown here is derived from an EMBL/GenBank/DDBJ whole genome shotgun (WGS) entry which is preliminary data.</text>
</comment>
<feature type="region of interest" description="Disordered" evidence="1">
    <location>
        <begin position="99"/>
        <end position="131"/>
    </location>
</feature>
<protein>
    <submittedName>
        <fullName evidence="2">Uncharacterized protein</fullName>
    </submittedName>
</protein>
<evidence type="ECO:0000313" key="2">
    <source>
        <dbReference type="EMBL" id="MCO1659016.1"/>
    </source>
</evidence>
<dbReference type="Proteomes" id="UP001165283">
    <property type="component" value="Unassembled WGS sequence"/>
</dbReference>
<evidence type="ECO:0000256" key="1">
    <source>
        <dbReference type="SAM" id="MobiDB-lite"/>
    </source>
</evidence>
<dbReference type="RefSeq" id="WP_252443581.1">
    <property type="nucleotide sequence ID" value="NZ_JAGSOV010000061.1"/>
</dbReference>